<evidence type="ECO:0000313" key="2">
    <source>
        <dbReference type="Proteomes" id="UP000218811"/>
    </source>
</evidence>
<sequence>MDPNLHGVGGLSGTTSVVPKRPADRNALTFASYCIPIIGIRPDVYSARHRGVWRTLSNRVQTVCRPYLRPNNSCI</sequence>
<dbReference type="EMBL" id="KB467898">
    <property type="protein sequence ID" value="PCH36954.1"/>
    <property type="molecule type" value="Genomic_DNA"/>
</dbReference>
<proteinExistence type="predicted"/>
<organism evidence="1 2">
    <name type="scientific">Wolfiporia cocos (strain MD-104)</name>
    <name type="common">Brown rot fungus</name>
    <dbReference type="NCBI Taxonomy" id="742152"/>
    <lineage>
        <taxon>Eukaryota</taxon>
        <taxon>Fungi</taxon>
        <taxon>Dikarya</taxon>
        <taxon>Basidiomycota</taxon>
        <taxon>Agaricomycotina</taxon>
        <taxon>Agaricomycetes</taxon>
        <taxon>Polyporales</taxon>
        <taxon>Phaeolaceae</taxon>
        <taxon>Wolfiporia</taxon>
    </lineage>
</organism>
<keyword evidence="2" id="KW-1185">Reference proteome</keyword>
<name>A0A2H3JJW4_WOLCO</name>
<reference evidence="1 2" key="1">
    <citation type="journal article" date="2012" name="Science">
        <title>The Paleozoic origin of enzymatic lignin decomposition reconstructed from 31 fungal genomes.</title>
        <authorList>
            <person name="Floudas D."/>
            <person name="Binder M."/>
            <person name="Riley R."/>
            <person name="Barry K."/>
            <person name="Blanchette R.A."/>
            <person name="Henrissat B."/>
            <person name="Martinez A.T."/>
            <person name="Otillar R."/>
            <person name="Spatafora J.W."/>
            <person name="Yadav J.S."/>
            <person name="Aerts A."/>
            <person name="Benoit I."/>
            <person name="Boyd A."/>
            <person name="Carlson A."/>
            <person name="Copeland A."/>
            <person name="Coutinho P.M."/>
            <person name="de Vries R.P."/>
            <person name="Ferreira P."/>
            <person name="Findley K."/>
            <person name="Foster B."/>
            <person name="Gaskell J."/>
            <person name="Glotzer D."/>
            <person name="Gorecki P."/>
            <person name="Heitman J."/>
            <person name="Hesse C."/>
            <person name="Hori C."/>
            <person name="Igarashi K."/>
            <person name="Jurgens J.A."/>
            <person name="Kallen N."/>
            <person name="Kersten P."/>
            <person name="Kohler A."/>
            <person name="Kuees U."/>
            <person name="Kumar T.K.A."/>
            <person name="Kuo A."/>
            <person name="LaButti K."/>
            <person name="Larrondo L.F."/>
            <person name="Lindquist E."/>
            <person name="Ling A."/>
            <person name="Lombard V."/>
            <person name="Lucas S."/>
            <person name="Lundell T."/>
            <person name="Martin R."/>
            <person name="McLaughlin D.J."/>
            <person name="Morgenstern I."/>
            <person name="Morin E."/>
            <person name="Murat C."/>
            <person name="Nagy L.G."/>
            <person name="Nolan M."/>
            <person name="Ohm R.A."/>
            <person name="Patyshakuliyeva A."/>
            <person name="Rokas A."/>
            <person name="Ruiz-Duenas F.J."/>
            <person name="Sabat G."/>
            <person name="Salamov A."/>
            <person name="Samejima M."/>
            <person name="Schmutz J."/>
            <person name="Slot J.C."/>
            <person name="St John F."/>
            <person name="Stenlid J."/>
            <person name="Sun H."/>
            <person name="Sun S."/>
            <person name="Syed K."/>
            <person name="Tsang A."/>
            <person name="Wiebenga A."/>
            <person name="Young D."/>
            <person name="Pisabarro A."/>
            <person name="Eastwood D.C."/>
            <person name="Martin F."/>
            <person name="Cullen D."/>
            <person name="Grigoriev I.V."/>
            <person name="Hibbett D.S."/>
        </authorList>
    </citation>
    <scope>NUCLEOTIDE SEQUENCE [LARGE SCALE GENOMIC DNA]</scope>
    <source>
        <strain evidence="1 2">MD-104</strain>
    </source>
</reference>
<gene>
    <name evidence="1" type="ORF">WOLCODRAFT_28846</name>
</gene>
<evidence type="ECO:0000313" key="1">
    <source>
        <dbReference type="EMBL" id="PCH36954.1"/>
    </source>
</evidence>
<dbReference type="AlphaFoldDB" id="A0A2H3JJW4"/>
<protein>
    <submittedName>
        <fullName evidence="1">Uncharacterized protein</fullName>
    </submittedName>
</protein>
<dbReference type="Proteomes" id="UP000218811">
    <property type="component" value="Unassembled WGS sequence"/>
</dbReference>
<accession>A0A2H3JJW4</accession>